<dbReference type="AlphaFoldDB" id="K9W3I0"/>
<proteinExistence type="predicted"/>
<dbReference type="EMBL" id="CP003620">
    <property type="protein sequence ID" value="AFZ14913.1"/>
    <property type="molecule type" value="Genomic_DNA"/>
</dbReference>
<dbReference type="RefSeq" id="WP_015205011.1">
    <property type="nucleotide sequence ID" value="NC_019753.1"/>
</dbReference>
<evidence type="ECO:0000313" key="2">
    <source>
        <dbReference type="Proteomes" id="UP000010472"/>
    </source>
</evidence>
<dbReference type="HOGENOM" id="CLU_1472863_0_0_3"/>
<sequence length="183" mass="20066">MARLSTAELQELIDVHDSFTGVFNSQTESRECVEILQGLGYEVLVPNLTTEKLSGETQNPVIIVNGDIYRYSKPAGFYIAIGGKIEEKDERIISTETKVVPAPSKSDVTDVVNQLKEEGYKVFSPTTQSGSSVSVSEVEITGETEEIIFDESLPFDPPFPKIPSPLKPIPGQEYLWVVVGVKG</sequence>
<dbReference type="KEGG" id="cep:Cri9333_4116"/>
<keyword evidence="2" id="KW-1185">Reference proteome</keyword>
<organism evidence="1 2">
    <name type="scientific">Crinalium epipsammum PCC 9333</name>
    <dbReference type="NCBI Taxonomy" id="1173022"/>
    <lineage>
        <taxon>Bacteria</taxon>
        <taxon>Bacillati</taxon>
        <taxon>Cyanobacteriota</taxon>
        <taxon>Cyanophyceae</taxon>
        <taxon>Gomontiellales</taxon>
        <taxon>Gomontiellaceae</taxon>
        <taxon>Crinalium</taxon>
    </lineage>
</organism>
<name>K9W3I0_9CYAN</name>
<protein>
    <submittedName>
        <fullName evidence="1">Uncharacterized protein</fullName>
    </submittedName>
</protein>
<dbReference type="Proteomes" id="UP000010472">
    <property type="component" value="Chromosome"/>
</dbReference>
<reference evidence="1 2" key="1">
    <citation type="submission" date="2012-06" db="EMBL/GenBank/DDBJ databases">
        <title>Finished chromosome of genome of Crinalium epipsammum PCC 9333.</title>
        <authorList>
            <consortium name="US DOE Joint Genome Institute"/>
            <person name="Gugger M."/>
            <person name="Coursin T."/>
            <person name="Rippka R."/>
            <person name="Tandeau De Marsac N."/>
            <person name="Huntemann M."/>
            <person name="Wei C.-L."/>
            <person name="Han J."/>
            <person name="Detter J.C."/>
            <person name="Han C."/>
            <person name="Tapia R."/>
            <person name="Davenport K."/>
            <person name="Daligault H."/>
            <person name="Erkkila T."/>
            <person name="Gu W."/>
            <person name="Munk A.C.C."/>
            <person name="Teshima H."/>
            <person name="Xu Y."/>
            <person name="Chain P."/>
            <person name="Chen A."/>
            <person name="Krypides N."/>
            <person name="Mavromatis K."/>
            <person name="Markowitz V."/>
            <person name="Szeto E."/>
            <person name="Ivanova N."/>
            <person name="Mikhailova N."/>
            <person name="Ovchinnikova G."/>
            <person name="Pagani I."/>
            <person name="Pati A."/>
            <person name="Goodwin L."/>
            <person name="Peters L."/>
            <person name="Pitluck S."/>
            <person name="Woyke T."/>
            <person name="Kerfeld C."/>
        </authorList>
    </citation>
    <scope>NUCLEOTIDE SEQUENCE [LARGE SCALE GENOMIC DNA]</scope>
    <source>
        <strain evidence="1 2">PCC 9333</strain>
    </source>
</reference>
<gene>
    <name evidence="1" type="ORF">Cri9333_4116</name>
</gene>
<accession>K9W3I0</accession>
<evidence type="ECO:0000313" key="1">
    <source>
        <dbReference type="EMBL" id="AFZ14913.1"/>
    </source>
</evidence>